<dbReference type="GO" id="GO:0005737">
    <property type="term" value="C:cytoplasm"/>
    <property type="evidence" value="ECO:0007669"/>
    <property type="project" value="TreeGrafter"/>
</dbReference>
<feature type="non-terminal residue" evidence="2">
    <location>
        <position position="1"/>
    </location>
</feature>
<evidence type="ECO:0000313" key="3">
    <source>
        <dbReference type="Proteomes" id="UP000824469"/>
    </source>
</evidence>
<gene>
    <name evidence="2" type="ORF">KI387_024665</name>
</gene>
<reference evidence="2 3" key="1">
    <citation type="journal article" date="2021" name="Nat. Plants">
        <title>The Taxus genome provides insights into paclitaxel biosynthesis.</title>
        <authorList>
            <person name="Xiong X."/>
            <person name="Gou J."/>
            <person name="Liao Q."/>
            <person name="Li Y."/>
            <person name="Zhou Q."/>
            <person name="Bi G."/>
            <person name="Li C."/>
            <person name="Du R."/>
            <person name="Wang X."/>
            <person name="Sun T."/>
            <person name="Guo L."/>
            <person name="Liang H."/>
            <person name="Lu P."/>
            <person name="Wu Y."/>
            <person name="Zhang Z."/>
            <person name="Ro D.K."/>
            <person name="Shang Y."/>
            <person name="Huang S."/>
            <person name="Yan J."/>
        </authorList>
    </citation>
    <scope>NUCLEOTIDE SEQUENCE [LARGE SCALE GENOMIC DNA]</scope>
    <source>
        <strain evidence="2">Ta-2019</strain>
    </source>
</reference>
<dbReference type="GO" id="GO:0042026">
    <property type="term" value="P:protein refolding"/>
    <property type="evidence" value="ECO:0007669"/>
    <property type="project" value="TreeGrafter"/>
</dbReference>
<dbReference type="OMA" id="DDFHTIF"/>
<feature type="region of interest" description="Disordered" evidence="1">
    <location>
        <begin position="1"/>
        <end position="44"/>
    </location>
</feature>
<evidence type="ECO:0000313" key="2">
    <source>
        <dbReference type="EMBL" id="KAH9316038.1"/>
    </source>
</evidence>
<dbReference type="Proteomes" id="UP000824469">
    <property type="component" value="Unassembled WGS sequence"/>
</dbReference>
<comment type="caution">
    <text evidence="2">The sequence shown here is derived from an EMBL/GenBank/DDBJ whole genome shotgun (WGS) entry which is preliminary data.</text>
</comment>
<evidence type="ECO:0000256" key="1">
    <source>
        <dbReference type="SAM" id="MobiDB-lite"/>
    </source>
</evidence>
<dbReference type="GO" id="GO:0051082">
    <property type="term" value="F:unfolded protein binding"/>
    <property type="evidence" value="ECO:0007669"/>
    <property type="project" value="TreeGrafter"/>
</dbReference>
<dbReference type="PANTHER" id="PTHR43096:SF36">
    <property type="entry name" value="CHAPERONE PROTEIN DNAJ 1, MITOCHONDRIAL"/>
    <property type="match status" value="1"/>
</dbReference>
<dbReference type="AlphaFoldDB" id="A0AA38L8X8"/>
<proteinExistence type="predicted"/>
<feature type="non-terminal residue" evidence="2">
    <location>
        <position position="100"/>
    </location>
</feature>
<feature type="compositionally biased region" description="Polar residues" evidence="1">
    <location>
        <begin position="21"/>
        <end position="35"/>
    </location>
</feature>
<feature type="compositionally biased region" description="Basic and acidic residues" evidence="1">
    <location>
        <begin position="1"/>
        <end position="18"/>
    </location>
</feature>
<dbReference type="PANTHER" id="PTHR43096">
    <property type="entry name" value="DNAJ HOMOLOG 1, MITOCHONDRIAL-RELATED"/>
    <property type="match status" value="1"/>
</dbReference>
<protein>
    <submittedName>
        <fullName evidence="2">Uncharacterized protein</fullName>
    </submittedName>
</protein>
<keyword evidence="3" id="KW-1185">Reference proteome</keyword>
<dbReference type="EMBL" id="JAHRHJ020000005">
    <property type="protein sequence ID" value="KAH9316038.1"/>
    <property type="molecule type" value="Genomic_DNA"/>
</dbReference>
<name>A0AA38L8X8_TAXCH</name>
<accession>A0AA38L8X8</accession>
<organism evidence="2 3">
    <name type="scientific">Taxus chinensis</name>
    <name type="common">Chinese yew</name>
    <name type="synonym">Taxus wallichiana var. chinensis</name>
    <dbReference type="NCBI Taxonomy" id="29808"/>
    <lineage>
        <taxon>Eukaryota</taxon>
        <taxon>Viridiplantae</taxon>
        <taxon>Streptophyta</taxon>
        <taxon>Embryophyta</taxon>
        <taxon>Tracheophyta</taxon>
        <taxon>Spermatophyta</taxon>
        <taxon>Pinopsida</taxon>
        <taxon>Pinidae</taxon>
        <taxon>Conifers II</taxon>
        <taxon>Cupressales</taxon>
        <taxon>Taxaceae</taxon>
        <taxon>Taxus</taxon>
    </lineage>
</organism>
<sequence length="100" mass="11053">GIADFKDPKKRTQYEEGGTKGSQKGASPHGQTNDSDAGFGNGYRDPFADDFHTIFDEFFHSEAERHAADIQVDLQLTFVEAVKGCTKHLSFIAPVRCDKC</sequence>